<organism evidence="1 2">
    <name type="scientific">Amanita muscaria (strain Koide BX008)</name>
    <dbReference type="NCBI Taxonomy" id="946122"/>
    <lineage>
        <taxon>Eukaryota</taxon>
        <taxon>Fungi</taxon>
        <taxon>Dikarya</taxon>
        <taxon>Basidiomycota</taxon>
        <taxon>Agaricomycotina</taxon>
        <taxon>Agaricomycetes</taxon>
        <taxon>Agaricomycetidae</taxon>
        <taxon>Agaricales</taxon>
        <taxon>Pluteineae</taxon>
        <taxon>Amanitaceae</taxon>
        <taxon>Amanita</taxon>
    </lineage>
</organism>
<dbReference type="InterPro" id="IPR032675">
    <property type="entry name" value="LRR_dom_sf"/>
</dbReference>
<dbReference type="AlphaFoldDB" id="A0A0C2X985"/>
<gene>
    <name evidence="1" type="ORF">M378DRAFT_178463</name>
</gene>
<evidence type="ECO:0000313" key="1">
    <source>
        <dbReference type="EMBL" id="KIL65338.1"/>
    </source>
</evidence>
<dbReference type="HOGENOM" id="CLU_040183_0_0_1"/>
<dbReference type="Gene3D" id="3.80.10.10">
    <property type="entry name" value="Ribonuclease Inhibitor"/>
    <property type="match status" value="1"/>
</dbReference>
<dbReference type="InParanoid" id="A0A0C2X985"/>
<dbReference type="Proteomes" id="UP000054549">
    <property type="component" value="Unassembled WGS sequence"/>
</dbReference>
<name>A0A0C2X985_AMAMK</name>
<dbReference type="SUPFAM" id="SSF52047">
    <property type="entry name" value="RNI-like"/>
    <property type="match status" value="1"/>
</dbReference>
<evidence type="ECO:0000313" key="2">
    <source>
        <dbReference type="Proteomes" id="UP000054549"/>
    </source>
</evidence>
<accession>A0A0C2X985</accession>
<sequence length="404" mass="45833">MDASVNTEKDAHPYLLELPMELHLRIRNDVRRDLDTSIEKQRQLRLVCKTLDTVWSPIVNANLVLSPGGPDTVAQFRYLVEGKGKAYLSPYTTLTIKGVRSARTSDIAQAKDHVTSLPDKLDLPNVLCGRLLYDHKDNNWSIDLCTKILLSLEQLTELELSICEATDVQLLVRRLEPLTGLQKLTLLPSKATPSQVRSIASFIARNKNLTHLIYDWKTTQPFDLTELFREVPPLKLEHLTLNSSCKTFNAVATHTKSLASFEFRASERNTWCTAFTRAKIFPPTLTVNALDSAFVTYVAAHPRIVHLTATSGSVSLDALPDSIHYPSLFKRLVQHCEWLKYLLVNTEVLPIMLHTPEERMGFVRCVINLDEIILMNDKTLDEYPNPEAIIQDVRLVLSLYVDNY</sequence>
<keyword evidence="2" id="KW-1185">Reference proteome</keyword>
<protein>
    <recommendedName>
        <fullName evidence="3">F-box domain-containing protein</fullName>
    </recommendedName>
</protein>
<evidence type="ECO:0008006" key="3">
    <source>
        <dbReference type="Google" id="ProtNLM"/>
    </source>
</evidence>
<dbReference type="EMBL" id="KN818243">
    <property type="protein sequence ID" value="KIL65338.1"/>
    <property type="molecule type" value="Genomic_DNA"/>
</dbReference>
<reference evidence="1 2" key="1">
    <citation type="submission" date="2014-04" db="EMBL/GenBank/DDBJ databases">
        <title>Evolutionary Origins and Diversification of the Mycorrhizal Mutualists.</title>
        <authorList>
            <consortium name="DOE Joint Genome Institute"/>
            <consortium name="Mycorrhizal Genomics Consortium"/>
            <person name="Kohler A."/>
            <person name="Kuo A."/>
            <person name="Nagy L.G."/>
            <person name="Floudas D."/>
            <person name="Copeland A."/>
            <person name="Barry K.W."/>
            <person name="Cichocki N."/>
            <person name="Veneault-Fourrey C."/>
            <person name="LaButti K."/>
            <person name="Lindquist E.A."/>
            <person name="Lipzen A."/>
            <person name="Lundell T."/>
            <person name="Morin E."/>
            <person name="Murat C."/>
            <person name="Riley R."/>
            <person name="Ohm R."/>
            <person name="Sun H."/>
            <person name="Tunlid A."/>
            <person name="Henrissat B."/>
            <person name="Grigoriev I.V."/>
            <person name="Hibbett D.S."/>
            <person name="Martin F."/>
        </authorList>
    </citation>
    <scope>NUCLEOTIDE SEQUENCE [LARGE SCALE GENOMIC DNA]</scope>
    <source>
        <strain evidence="1 2">Koide BX008</strain>
    </source>
</reference>
<proteinExistence type="predicted"/>